<sequence length="164" mass="18826">MKTGAKFFITVVSLAILYAWTIKQANDIQKAEWLIGTWESKTQKGSIYETWTKLGDNELSGKSYSVRGKDTIVFENIRLVQENKKLFYISTVKNQNDARPVRFAAKTISKNQLVFENPEHDFPQIIAYTKITSDSLIAEISGTRNGQKRKQTFPMKRVKSLKSR</sequence>
<feature type="domain" description="DUF6265" evidence="2">
    <location>
        <begin position="32"/>
        <end position="141"/>
    </location>
</feature>
<dbReference type="EMBL" id="JAUHGV010000001">
    <property type="protein sequence ID" value="MDN4011051.1"/>
    <property type="molecule type" value="Genomic_DNA"/>
</dbReference>
<organism evidence="3 4">
    <name type="scientific">Chryseobacterium gambrini</name>
    <dbReference type="NCBI Taxonomy" id="373672"/>
    <lineage>
        <taxon>Bacteria</taxon>
        <taxon>Pseudomonadati</taxon>
        <taxon>Bacteroidota</taxon>
        <taxon>Flavobacteriia</taxon>
        <taxon>Flavobacteriales</taxon>
        <taxon>Weeksellaceae</taxon>
        <taxon>Chryseobacterium group</taxon>
        <taxon>Chryseobacterium</taxon>
    </lineage>
</organism>
<evidence type="ECO:0000256" key="1">
    <source>
        <dbReference type="SAM" id="MobiDB-lite"/>
    </source>
</evidence>
<dbReference type="RefSeq" id="WP_214589395.1">
    <property type="nucleotide sequence ID" value="NZ_JAUHGV010000001.1"/>
</dbReference>
<protein>
    <submittedName>
        <fullName evidence="3">DUF6265 family protein</fullName>
    </submittedName>
</protein>
<evidence type="ECO:0000259" key="2">
    <source>
        <dbReference type="Pfam" id="PF19780"/>
    </source>
</evidence>
<reference evidence="3" key="1">
    <citation type="submission" date="2023-06" db="EMBL/GenBank/DDBJ databases">
        <title>Two Chryseobacterium gambrini strains from China.</title>
        <authorList>
            <person name="Zeng J."/>
            <person name="Wu Y."/>
        </authorList>
    </citation>
    <scope>NUCLEOTIDE SEQUENCE</scope>
    <source>
        <strain evidence="3">SQ219</strain>
    </source>
</reference>
<feature type="region of interest" description="Disordered" evidence="1">
    <location>
        <begin position="144"/>
        <end position="164"/>
    </location>
</feature>
<dbReference type="Proteomes" id="UP001225933">
    <property type="component" value="Unassembled WGS sequence"/>
</dbReference>
<comment type="caution">
    <text evidence="3">The sequence shown here is derived from an EMBL/GenBank/DDBJ whole genome shotgun (WGS) entry which is preliminary data.</text>
</comment>
<proteinExistence type="predicted"/>
<dbReference type="AlphaFoldDB" id="A0AAJ1R037"/>
<dbReference type="Pfam" id="PF19780">
    <property type="entry name" value="DUF6265"/>
    <property type="match status" value="1"/>
</dbReference>
<gene>
    <name evidence="3" type="ORF">QX233_01115</name>
</gene>
<name>A0AAJ1R037_9FLAO</name>
<evidence type="ECO:0000313" key="3">
    <source>
        <dbReference type="EMBL" id="MDN4011051.1"/>
    </source>
</evidence>
<accession>A0AAJ1R037</accession>
<evidence type="ECO:0000313" key="4">
    <source>
        <dbReference type="Proteomes" id="UP001225933"/>
    </source>
</evidence>
<dbReference type="InterPro" id="IPR046232">
    <property type="entry name" value="DUF6265"/>
</dbReference>
<feature type="compositionally biased region" description="Basic residues" evidence="1">
    <location>
        <begin position="146"/>
        <end position="164"/>
    </location>
</feature>